<dbReference type="Proteomes" id="UP001430356">
    <property type="component" value="Unassembled WGS sequence"/>
</dbReference>
<dbReference type="AlphaFoldDB" id="A0AAW0F7M2"/>
<comment type="caution">
    <text evidence="4">The sequence shown here is derived from an EMBL/GenBank/DDBJ whole genome shotgun (WGS) entry which is preliminary data.</text>
</comment>
<evidence type="ECO:0000256" key="1">
    <source>
        <dbReference type="SAM" id="MobiDB-lite"/>
    </source>
</evidence>
<dbReference type="GO" id="GO:0016874">
    <property type="term" value="F:ligase activity"/>
    <property type="evidence" value="ECO:0007669"/>
    <property type="project" value="TreeGrafter"/>
</dbReference>
<organism evidence="4 5">
    <name type="scientific">Novymonas esmeraldas</name>
    <dbReference type="NCBI Taxonomy" id="1808958"/>
    <lineage>
        <taxon>Eukaryota</taxon>
        <taxon>Discoba</taxon>
        <taxon>Euglenozoa</taxon>
        <taxon>Kinetoplastea</taxon>
        <taxon>Metakinetoplastina</taxon>
        <taxon>Trypanosomatida</taxon>
        <taxon>Trypanosomatidae</taxon>
        <taxon>Novymonas</taxon>
    </lineage>
</organism>
<dbReference type="EMBL" id="JAECZO010000025">
    <property type="protein sequence ID" value="KAK7202148.1"/>
    <property type="molecule type" value="Genomic_DNA"/>
</dbReference>
<proteinExistence type="predicted"/>
<dbReference type="SUPFAM" id="SSF54001">
    <property type="entry name" value="Cysteine proteinases"/>
    <property type="match status" value="1"/>
</dbReference>
<dbReference type="PANTHER" id="PTHR30094">
    <property type="entry name" value="BIFUNCTIONAL GLUTATHIONYLSPERMIDINE SYNTHETASE/AMIDASE-RELATED"/>
    <property type="match status" value="1"/>
</dbReference>
<keyword evidence="2" id="KW-0472">Membrane</keyword>
<evidence type="ECO:0000259" key="3">
    <source>
        <dbReference type="PROSITE" id="PS50911"/>
    </source>
</evidence>
<gene>
    <name evidence="4" type="ORF">NESM_000284100</name>
</gene>
<feature type="transmembrane region" description="Helical" evidence="2">
    <location>
        <begin position="134"/>
        <end position="156"/>
    </location>
</feature>
<keyword evidence="2" id="KW-1133">Transmembrane helix</keyword>
<dbReference type="PANTHER" id="PTHR30094:SF14">
    <property type="entry name" value="D-ALANYL-GLYCYL ENDOPEPTIDASE-LIKE PROTEIN"/>
    <property type="match status" value="1"/>
</dbReference>
<protein>
    <submittedName>
        <fullName evidence="4">Cysteine peptidase, Clan CA, family C51</fullName>
    </submittedName>
</protein>
<keyword evidence="2" id="KW-0812">Transmembrane</keyword>
<reference evidence="4 5" key="1">
    <citation type="journal article" date="2021" name="MBio">
        <title>A New Model Trypanosomatid, Novymonas esmeraldas: Genomic Perception of Its 'Candidatus Pandoraea novymonadis' Endosymbiont.</title>
        <authorList>
            <person name="Zakharova A."/>
            <person name="Saura A."/>
            <person name="Butenko A."/>
            <person name="Podesvova L."/>
            <person name="Warmusova S."/>
            <person name="Kostygov A.Y."/>
            <person name="Nenarokova A."/>
            <person name="Lukes J."/>
            <person name="Opperdoes F.R."/>
            <person name="Yurchenko V."/>
        </authorList>
    </citation>
    <scope>NUCLEOTIDE SEQUENCE [LARGE SCALE GENOMIC DNA]</scope>
    <source>
        <strain evidence="4 5">E262AT.01</strain>
    </source>
</reference>
<dbReference type="InterPro" id="IPR038765">
    <property type="entry name" value="Papain-like_cys_pep_sf"/>
</dbReference>
<dbReference type="PROSITE" id="PS50911">
    <property type="entry name" value="CHAP"/>
    <property type="match status" value="1"/>
</dbReference>
<sequence length="386" mass="41649">MQQVVSSSDLLPVVPLPSRGAAVAAAAPLSPTGSSPPRAQEKGEHHRSGGISAPPSPTPPAHVSSDSADEEIVVCQRRSYGGTGTQHTSSDLDGEGACVVVPQGKSPEMSDSCCGVVRRFVLTRDPLLYGILKWGLAGLLLLFLSVMVFGLLYSGLRYGKSCTNSSDQSELTKPPHGPCVTPFGTILGVHDGVFGYSNCNDNYVSIEDANINVTVPVTDAETGRLTSVSKSLYTGLAWQCVEYARRYWMQRGKPQLAYFGSVDGASDIWNLTFVRLVANTSNTLPLRRFNNGGRVMDGVKIPEVGDIIIYPIQPGGFPFGHVAVITKVEVALHGAVYVAEQNWANAKWTGPYHNYTRRLPLHYDSQTTTISIDDPDGYIIGWMRYG</sequence>
<evidence type="ECO:0000256" key="2">
    <source>
        <dbReference type="SAM" id="Phobius"/>
    </source>
</evidence>
<feature type="region of interest" description="Disordered" evidence="1">
    <location>
        <begin position="21"/>
        <end position="68"/>
    </location>
</feature>
<dbReference type="InterPro" id="IPR007921">
    <property type="entry name" value="CHAP_dom"/>
</dbReference>
<keyword evidence="5" id="KW-1185">Reference proteome</keyword>
<dbReference type="InterPro" id="IPR051705">
    <property type="entry name" value="Gsp_Synthetase/Amidase"/>
</dbReference>
<feature type="domain" description="Peptidase C51" evidence="3">
    <location>
        <begin position="215"/>
        <end position="371"/>
    </location>
</feature>
<name>A0AAW0F7M2_9TRYP</name>
<evidence type="ECO:0000313" key="4">
    <source>
        <dbReference type="EMBL" id="KAK7202148.1"/>
    </source>
</evidence>
<dbReference type="Pfam" id="PF05257">
    <property type="entry name" value="CHAP"/>
    <property type="match status" value="1"/>
</dbReference>
<evidence type="ECO:0000313" key="5">
    <source>
        <dbReference type="Proteomes" id="UP001430356"/>
    </source>
</evidence>
<dbReference type="Gene3D" id="3.90.1720.10">
    <property type="entry name" value="endopeptidase domain like (from Nostoc punctiforme)"/>
    <property type="match status" value="1"/>
</dbReference>
<accession>A0AAW0F7M2</accession>